<dbReference type="Pfam" id="PF26562">
    <property type="entry name" value="Ig-like"/>
    <property type="match status" value="1"/>
</dbReference>
<feature type="chain" id="PRO_5017218832" description="ZP domain-containing protein" evidence="2">
    <location>
        <begin position="23"/>
        <end position="754"/>
    </location>
</feature>
<dbReference type="GeneTree" id="ENSGT00940000163503"/>
<dbReference type="Gene3D" id="2.60.40.3210">
    <property type="entry name" value="Zona pellucida, ZP-N domain"/>
    <property type="match status" value="1"/>
</dbReference>
<evidence type="ECO:0000256" key="1">
    <source>
        <dbReference type="SAM" id="MobiDB-lite"/>
    </source>
</evidence>
<dbReference type="InterPro" id="IPR058876">
    <property type="entry name" value="Ig-like_ZP"/>
</dbReference>
<accession>A0A3B4DPF7</accession>
<sequence>MRDENMFCVVLFGLFSVTLVRSALTGMFKTECRDRHFWLSVKSHFLGSKFWFEVRGESGVRPVDGQWAAECGYTLQRDSWGDLTLRASYLACTVDNQGDSEFRLMLWFVNEGADGEGMSHHPLLLSCSLAEPWRPREVVCENNYMEVSVEKRVPADNHRGTEWVTPAPADDTLREWRVLFRVPDLRLRLGSGFPPLKEEIIPVNLVHLLGYSINTTASRIVLRCSYGSRLAYTLQGDDFTVEVVSTTIIYRHHWTLLRVDMSVACTTTQGSLDGADVVWTLPWLLHPLVVPPVGQKNLKVAVGGRYITQCMARYRDYRIHDNNNTVEIRIPFGAEGGRLKSGVFAGVYVHLYEVDVELLREWQDSAWKQTQQRTFRTLRVHQNDPINISKYTVPSGGELVLSVGDFLSDVMLVNVTVAGQRFSLEDAERNAIRISQVPFPNGTHSYLLQVPLTHPLITQQYWGKGRRSYLLSVLFSFLLSPDGETFHIPADVHSSLQDVDESTTFSPVVPWLKGECMERGVRILVHYGKVQGEWRVYVGGLRLDWQLVQDGQYVLDSTDELITVDIPLYAPGMDYRGLDLRGLAVSVSVSLVHMETLEEFTHLQECVMPVEELLVCLPDGQMVVVLDMSGVLPPVDPKHTALLDPSCGPLDTDRSKVLFRFPAESCGSTITHMDGHVIYINEVRLHSPGSSHVRPHPHPHLSYSVPVMCVYPENEPRSVSIYRPRSTVPPTAALKPPSHTQRSEIKQRPLPAGG</sequence>
<feature type="domain" description="ZP" evidence="3">
    <location>
        <begin position="615"/>
        <end position="754"/>
    </location>
</feature>
<proteinExistence type="predicted"/>
<dbReference type="STRING" id="42514.ENSPNAP00000026257"/>
<dbReference type="Pfam" id="PF23344">
    <property type="entry name" value="ZP-N"/>
    <property type="match status" value="1"/>
</dbReference>
<dbReference type="OMA" id="TQQRTFR"/>
<reference evidence="4 5" key="1">
    <citation type="submission" date="2020-10" db="EMBL/GenBank/DDBJ databases">
        <title>Pygocentrus nattereri (red-bellied piranha) genome, fPygNat1, primary haplotype.</title>
        <authorList>
            <person name="Myers G."/>
            <person name="Meyer A."/>
            <person name="Karagic N."/>
            <person name="Pippel M."/>
            <person name="Winkler S."/>
            <person name="Tracey A."/>
            <person name="Wood J."/>
            <person name="Formenti G."/>
            <person name="Howe K."/>
            <person name="Fedrigo O."/>
            <person name="Jarvis E.D."/>
        </authorList>
    </citation>
    <scope>NUCLEOTIDE SEQUENCE [LARGE SCALE GENOMIC DNA]</scope>
</reference>
<dbReference type="PANTHER" id="PTHR47130">
    <property type="entry name" value="SI:DKEY-19B23.11-RELATED"/>
    <property type="match status" value="1"/>
</dbReference>
<name>A0A3B4DPF7_PYGNA</name>
<feature type="signal peptide" evidence="2">
    <location>
        <begin position="1"/>
        <end position="22"/>
    </location>
</feature>
<reference evidence="4" key="2">
    <citation type="submission" date="2025-08" db="UniProtKB">
        <authorList>
            <consortium name="Ensembl"/>
        </authorList>
    </citation>
    <scope>IDENTIFICATION</scope>
</reference>
<gene>
    <name evidence="4" type="primary">AARS2</name>
</gene>
<dbReference type="Ensembl" id="ENSPNAT00000005550.2">
    <property type="protein sequence ID" value="ENSPNAP00000026257.1"/>
    <property type="gene ID" value="ENSPNAG00000011551.2"/>
</dbReference>
<evidence type="ECO:0000256" key="2">
    <source>
        <dbReference type="SAM" id="SignalP"/>
    </source>
</evidence>
<dbReference type="PANTHER" id="PTHR47130:SF1">
    <property type="entry name" value="ZP DOMAIN-CONTAINING PROTEIN"/>
    <property type="match status" value="1"/>
</dbReference>
<dbReference type="InterPro" id="IPR055356">
    <property type="entry name" value="ZP-N"/>
</dbReference>
<dbReference type="OrthoDB" id="8945590at2759"/>
<evidence type="ECO:0000259" key="3">
    <source>
        <dbReference type="PROSITE" id="PS51034"/>
    </source>
</evidence>
<reference evidence="4" key="3">
    <citation type="submission" date="2025-09" db="UniProtKB">
        <authorList>
            <consortium name="Ensembl"/>
        </authorList>
    </citation>
    <scope>IDENTIFICATION</scope>
</reference>
<keyword evidence="2" id="KW-0732">Signal</keyword>
<dbReference type="InterPro" id="IPR001507">
    <property type="entry name" value="ZP_dom"/>
</dbReference>
<feature type="region of interest" description="Disordered" evidence="1">
    <location>
        <begin position="720"/>
        <end position="754"/>
    </location>
</feature>
<evidence type="ECO:0000313" key="4">
    <source>
        <dbReference type="Ensembl" id="ENSPNAP00000026257.1"/>
    </source>
</evidence>
<evidence type="ECO:0000313" key="5">
    <source>
        <dbReference type="Proteomes" id="UP001501920"/>
    </source>
</evidence>
<organism evidence="4 5">
    <name type="scientific">Pygocentrus nattereri</name>
    <name type="common">Red-bellied piranha</name>
    <dbReference type="NCBI Taxonomy" id="42514"/>
    <lineage>
        <taxon>Eukaryota</taxon>
        <taxon>Metazoa</taxon>
        <taxon>Chordata</taxon>
        <taxon>Craniata</taxon>
        <taxon>Vertebrata</taxon>
        <taxon>Euteleostomi</taxon>
        <taxon>Actinopterygii</taxon>
        <taxon>Neopterygii</taxon>
        <taxon>Teleostei</taxon>
        <taxon>Ostariophysi</taxon>
        <taxon>Characiformes</taxon>
        <taxon>Characoidei</taxon>
        <taxon>Pygocentrus</taxon>
    </lineage>
</organism>
<protein>
    <recommendedName>
        <fullName evidence="3">ZP domain-containing protein</fullName>
    </recommendedName>
</protein>
<keyword evidence="5" id="KW-1185">Reference proteome</keyword>
<dbReference type="PROSITE" id="PS51034">
    <property type="entry name" value="ZP_2"/>
    <property type="match status" value="1"/>
</dbReference>
<dbReference type="Proteomes" id="UP001501920">
    <property type="component" value="Chromosome 23"/>
</dbReference>
<dbReference type="AlphaFoldDB" id="A0A3B4DPF7"/>